<evidence type="ECO:0000313" key="2">
    <source>
        <dbReference type="EMBL" id="GMR45596.1"/>
    </source>
</evidence>
<feature type="non-terminal residue" evidence="2">
    <location>
        <position position="1"/>
    </location>
</feature>
<gene>
    <name evidence="2" type="ORF">PMAYCL1PPCAC_15791</name>
</gene>
<proteinExistence type="predicted"/>
<evidence type="ECO:0000313" key="3">
    <source>
        <dbReference type="Proteomes" id="UP001328107"/>
    </source>
</evidence>
<sequence length="242" mass="27202">PECLLLVSLPALVLGTIAINQSENVKLSNDWCKATPTWAFRLCPEEDAHNAGIVQSFLGDLEMATSEKLIREGTEKYLRKVFGASYNETETEFVKKATLVNVSWSEAAKTGNKSKWPFDMLDSLSNAVSPAIPLIMSTSKVWRPILIEFAKKYSISIYVEIPSSVQAKAAEFRSFNWSSSVLEDLTTNLSRTIRLITTCAKPEDRTPAQHLMAAFHNRALLNETETDKKCKWKIPEEEKEVK</sequence>
<reference evidence="3" key="1">
    <citation type="submission" date="2022-10" db="EMBL/GenBank/DDBJ databases">
        <title>Genome assembly of Pristionchus species.</title>
        <authorList>
            <person name="Yoshida K."/>
            <person name="Sommer R.J."/>
        </authorList>
    </citation>
    <scope>NUCLEOTIDE SEQUENCE [LARGE SCALE GENOMIC DNA]</scope>
    <source>
        <strain evidence="3">RS5460</strain>
    </source>
</reference>
<accession>A0AAN5CJN5</accession>
<feature type="chain" id="PRO_5042850360" evidence="1">
    <location>
        <begin position="19"/>
        <end position="242"/>
    </location>
</feature>
<evidence type="ECO:0000256" key="1">
    <source>
        <dbReference type="SAM" id="SignalP"/>
    </source>
</evidence>
<dbReference type="AlphaFoldDB" id="A0AAN5CJN5"/>
<dbReference type="EMBL" id="BTRK01000004">
    <property type="protein sequence ID" value="GMR45596.1"/>
    <property type="molecule type" value="Genomic_DNA"/>
</dbReference>
<feature type="signal peptide" evidence="1">
    <location>
        <begin position="1"/>
        <end position="18"/>
    </location>
</feature>
<keyword evidence="1" id="KW-0732">Signal</keyword>
<protein>
    <submittedName>
        <fullName evidence="2">Uncharacterized protein</fullName>
    </submittedName>
</protein>
<keyword evidence="3" id="KW-1185">Reference proteome</keyword>
<organism evidence="2 3">
    <name type="scientific">Pristionchus mayeri</name>
    <dbReference type="NCBI Taxonomy" id="1317129"/>
    <lineage>
        <taxon>Eukaryota</taxon>
        <taxon>Metazoa</taxon>
        <taxon>Ecdysozoa</taxon>
        <taxon>Nematoda</taxon>
        <taxon>Chromadorea</taxon>
        <taxon>Rhabditida</taxon>
        <taxon>Rhabditina</taxon>
        <taxon>Diplogasteromorpha</taxon>
        <taxon>Diplogasteroidea</taxon>
        <taxon>Neodiplogasteridae</taxon>
        <taxon>Pristionchus</taxon>
    </lineage>
</organism>
<feature type="non-terminal residue" evidence="2">
    <location>
        <position position="242"/>
    </location>
</feature>
<comment type="caution">
    <text evidence="2">The sequence shown here is derived from an EMBL/GenBank/DDBJ whole genome shotgun (WGS) entry which is preliminary data.</text>
</comment>
<name>A0AAN5CJN5_9BILA</name>
<dbReference type="Proteomes" id="UP001328107">
    <property type="component" value="Unassembled WGS sequence"/>
</dbReference>